<name>W4HEV2_9RHOB</name>
<sequence length="141" mass="15625">MSPACDFDGEVCVDESCGEIAGWATRGIGAYQKIENAREAIERIFGDTRQVSYAEYDPSVEAGQVIEAYKPGRFTPLTRQETEVWAWDGLDIDITEATTVEDIAVLVQEYESAANTNCGFTLHPDLEILMKERQQELGGDP</sequence>
<protein>
    <submittedName>
        <fullName evidence="1">Uncharacterized protein</fullName>
    </submittedName>
</protein>
<evidence type="ECO:0000313" key="1">
    <source>
        <dbReference type="EMBL" id="ETW11239.1"/>
    </source>
</evidence>
<gene>
    <name evidence="1" type="ORF">ATO8_18085</name>
</gene>
<keyword evidence="2" id="KW-1185">Reference proteome</keyword>
<dbReference type="Proteomes" id="UP000019063">
    <property type="component" value="Unassembled WGS sequence"/>
</dbReference>
<dbReference type="AlphaFoldDB" id="W4HEV2"/>
<reference evidence="1 2" key="1">
    <citation type="journal article" date="2014" name="Antonie Van Leeuwenhoek">
        <title>Roseivivax atlanticus sp. nov., isolated from surface seawater of the Atlantic Ocean.</title>
        <authorList>
            <person name="Li G."/>
            <person name="Lai Q."/>
            <person name="Liu X."/>
            <person name="Sun F."/>
            <person name="Shao Z."/>
        </authorList>
    </citation>
    <scope>NUCLEOTIDE SEQUENCE [LARGE SCALE GENOMIC DNA]</scope>
    <source>
        <strain evidence="1 2">22II-s10s</strain>
    </source>
</reference>
<accession>W4HEV2</accession>
<dbReference type="eggNOG" id="ENOG502ZXQP">
    <property type="taxonomic scope" value="Bacteria"/>
</dbReference>
<comment type="caution">
    <text evidence="1">The sequence shown here is derived from an EMBL/GenBank/DDBJ whole genome shotgun (WGS) entry which is preliminary data.</text>
</comment>
<dbReference type="EMBL" id="AQQW01000014">
    <property type="protein sequence ID" value="ETW11239.1"/>
    <property type="molecule type" value="Genomic_DNA"/>
</dbReference>
<proteinExistence type="predicted"/>
<organism evidence="1 2">
    <name type="scientific">Roseivivax marinus</name>
    <dbReference type="NCBI Taxonomy" id="1379903"/>
    <lineage>
        <taxon>Bacteria</taxon>
        <taxon>Pseudomonadati</taxon>
        <taxon>Pseudomonadota</taxon>
        <taxon>Alphaproteobacteria</taxon>
        <taxon>Rhodobacterales</taxon>
        <taxon>Roseobacteraceae</taxon>
        <taxon>Roseivivax</taxon>
    </lineage>
</organism>
<evidence type="ECO:0000313" key="2">
    <source>
        <dbReference type="Proteomes" id="UP000019063"/>
    </source>
</evidence>